<evidence type="ECO:0000313" key="2">
    <source>
        <dbReference type="Proteomes" id="UP000186336"/>
    </source>
</evidence>
<sequence>MIDRKLCGFDLNGWRDFVAKNWRSVPGEDEVIGPTDIVASGPLSSIVRIGENRLAGWIGGPQADIAPHGRGGGWGDVGSEQRRIPVRSLLEMRDDGVEKLAQALVGSASGSAITVVSIDEGPDGDEAAQEHLLEALARGKFRNGSLVWRPVLAALFAIHRDQVSEGKLVGVISHQRQGFSLQKLRIRSARNVLAPERREAAAHILCDAGYESLFRGARNAAVGAEGISARTVHRAIASSVGKAGLGMDCYPEMLRMPNGDWELLDLNKFDASEAVSVPSSELDLAECDVVLFETLCEGRLKECLSDAMQRAAPVEVLSLPATAVAEGALEAARRAGDGEPIFFDFLPRLSTIVFGSDGAKNFDLIRKEETLEAGRTYRSPEAASLAISAGQESVSVFLRKEKAPWPRKASVSLGTPLKHQAAVSLWVEQKPAAGRARILMEAPDLGRNFAVDWDEALEEERPWSEIIESLDTQVSIPKRLVLPCGMKAWHDSDRSVGMLTLLESEPNRSRTDWATLRQRLSQRRFGKYCISSDGDVPPEIAAETLERFEILTSKALEVTEKRLRGESGYGTEDNEALKFLSWQFRRCPRDVATWLMDCIEASGRDHPFVKHQASWVLVYQGLGRIVGSEEEEERAMRLLLTSSIEDWVWNRQSAAMAFMLSRSDSAPSYLKREDVEKLTKRTIADFQRNIGGQYTMFNYAPFLLAGLVRWRLVDPTALVIGADPLADDLLAIIEKTERDLKARRGSNMNFQRRRSKFLPILQDLKSELAGEGSNPDLLLDIYGASGT</sequence>
<protein>
    <submittedName>
        <fullName evidence="1">Uncharacterized protein</fullName>
    </submittedName>
</protein>
<reference evidence="1 2" key="1">
    <citation type="submission" date="2017-01" db="EMBL/GenBank/DDBJ databases">
        <title>Complete genome of Tateyamaria omphalii DOK1-4 isolated from seawater in Dokdo.</title>
        <authorList>
            <person name="Kim J.H."/>
            <person name="Chi W.-J."/>
        </authorList>
    </citation>
    <scope>NUCLEOTIDE SEQUENCE [LARGE SCALE GENOMIC DNA]</scope>
    <source>
        <strain evidence="1 2">DOK1-4</strain>
    </source>
</reference>
<dbReference type="EMBL" id="CP019312">
    <property type="protein sequence ID" value="APX12386.1"/>
    <property type="molecule type" value="Genomic_DNA"/>
</dbReference>
<proteinExistence type="predicted"/>
<dbReference type="RefSeq" id="WP_076628639.1">
    <property type="nucleotide sequence ID" value="NZ_CP019312.1"/>
</dbReference>
<dbReference type="OrthoDB" id="5523400at2"/>
<keyword evidence="2" id="KW-1185">Reference proteome</keyword>
<dbReference type="KEGG" id="tom:BWR18_12385"/>
<accession>A0A1P8MWB5</accession>
<name>A0A1P8MWB5_9RHOB</name>
<dbReference type="Proteomes" id="UP000186336">
    <property type="component" value="Chromosome"/>
</dbReference>
<dbReference type="AlphaFoldDB" id="A0A1P8MWB5"/>
<gene>
    <name evidence="1" type="ORF">BWR18_12385</name>
</gene>
<evidence type="ECO:0000313" key="1">
    <source>
        <dbReference type="EMBL" id="APX12386.1"/>
    </source>
</evidence>
<dbReference type="STRING" id="299262.BWR18_12385"/>
<organism evidence="1 2">
    <name type="scientific">Tateyamaria omphalii</name>
    <dbReference type="NCBI Taxonomy" id="299262"/>
    <lineage>
        <taxon>Bacteria</taxon>
        <taxon>Pseudomonadati</taxon>
        <taxon>Pseudomonadota</taxon>
        <taxon>Alphaproteobacteria</taxon>
        <taxon>Rhodobacterales</taxon>
        <taxon>Roseobacteraceae</taxon>
        <taxon>Tateyamaria</taxon>
    </lineage>
</organism>